<accession>A0ABN6NAT5</accession>
<feature type="domain" description="NAD-dependent epimerase/dehydratase" evidence="1">
    <location>
        <begin position="3"/>
        <end position="216"/>
    </location>
</feature>
<dbReference type="Gene3D" id="3.40.50.720">
    <property type="entry name" value="NAD(P)-binding Rossmann-like Domain"/>
    <property type="match status" value="1"/>
</dbReference>
<dbReference type="PANTHER" id="PTHR48079:SF6">
    <property type="entry name" value="NAD(P)-BINDING DOMAIN-CONTAINING PROTEIN-RELATED"/>
    <property type="match status" value="1"/>
</dbReference>
<sequence length="335" mass="34414">MKVLVTGSTGFIGQHVCRVLLARGHAVRALARNPAAAAPLSAAGAEVVKGDVCEPATLPAAVEGCEAVLHLAGVVKALGRPAFFAVNAGGTRHLADAAIAAGATRFVLVSSLAAAGPSTAARPRTADDPPAPVSAYGESKLAAEAVLRDLAFRLEATVVRPPIVYGPGDREVLPPLLAMARAGLIVKAGLAEKRYSVVHVEDLAQGIALALEHGRRLGPAGGEGVYYLDDGATYTWEEIGRAALGPLGVSGRVLALPEAVSWVAAAGATAFAQLRRKAAVFSLDKVREIRQPSWTCDASRARSELGYAPRFLLGEGMRQTLVAEGHLAGGPAPSP</sequence>
<dbReference type="InterPro" id="IPR036291">
    <property type="entry name" value="NAD(P)-bd_dom_sf"/>
</dbReference>
<gene>
    <name evidence="2" type="ORF">AMPC_34750</name>
</gene>
<dbReference type="InterPro" id="IPR001509">
    <property type="entry name" value="Epimerase_deHydtase"/>
</dbReference>
<dbReference type="SUPFAM" id="SSF51735">
    <property type="entry name" value="NAD(P)-binding Rossmann-fold domains"/>
    <property type="match status" value="1"/>
</dbReference>
<dbReference type="Pfam" id="PF01370">
    <property type="entry name" value="Epimerase"/>
    <property type="match status" value="1"/>
</dbReference>
<evidence type="ECO:0000313" key="2">
    <source>
        <dbReference type="EMBL" id="BDG10362.1"/>
    </source>
</evidence>
<dbReference type="Proteomes" id="UP001162734">
    <property type="component" value="Chromosome"/>
</dbReference>
<dbReference type="RefSeq" id="WP_248342813.1">
    <property type="nucleotide sequence ID" value="NZ_AP025592.1"/>
</dbReference>
<name>A0ABN6NAT5_9BACT</name>
<proteinExistence type="predicted"/>
<protein>
    <submittedName>
        <fullName evidence="2">Epimerase</fullName>
    </submittedName>
</protein>
<organism evidence="2 3">
    <name type="scientific">Anaeromyxobacter paludicola</name>
    <dbReference type="NCBI Taxonomy" id="2918171"/>
    <lineage>
        <taxon>Bacteria</taxon>
        <taxon>Pseudomonadati</taxon>
        <taxon>Myxococcota</taxon>
        <taxon>Myxococcia</taxon>
        <taxon>Myxococcales</taxon>
        <taxon>Cystobacterineae</taxon>
        <taxon>Anaeromyxobacteraceae</taxon>
        <taxon>Anaeromyxobacter</taxon>
    </lineage>
</organism>
<reference evidence="3" key="1">
    <citation type="journal article" date="2022" name="Int. J. Syst. Evol. Microbiol.">
        <title>Anaeromyxobacter oryzae sp. nov., Anaeromyxobacter diazotrophicus sp. nov. and Anaeromyxobacter paludicola sp. nov., isolated from paddy soils.</title>
        <authorList>
            <person name="Itoh H."/>
            <person name="Xu Z."/>
            <person name="Mise K."/>
            <person name="Masuda Y."/>
            <person name="Ushijima N."/>
            <person name="Hayakawa C."/>
            <person name="Shiratori Y."/>
            <person name="Senoo K."/>
        </authorList>
    </citation>
    <scope>NUCLEOTIDE SEQUENCE [LARGE SCALE GENOMIC DNA]</scope>
    <source>
        <strain evidence="3">Red630</strain>
    </source>
</reference>
<dbReference type="EMBL" id="AP025592">
    <property type="protein sequence ID" value="BDG10362.1"/>
    <property type="molecule type" value="Genomic_DNA"/>
</dbReference>
<evidence type="ECO:0000313" key="3">
    <source>
        <dbReference type="Proteomes" id="UP001162734"/>
    </source>
</evidence>
<evidence type="ECO:0000259" key="1">
    <source>
        <dbReference type="Pfam" id="PF01370"/>
    </source>
</evidence>
<keyword evidence="3" id="KW-1185">Reference proteome</keyword>
<dbReference type="InterPro" id="IPR051783">
    <property type="entry name" value="NAD(P)-dependent_oxidoreduct"/>
</dbReference>
<dbReference type="PANTHER" id="PTHR48079">
    <property type="entry name" value="PROTEIN YEEZ"/>
    <property type="match status" value="1"/>
</dbReference>